<accession>A0A6A2ZLK4</accession>
<comment type="similarity">
    <text evidence="1">Belongs to the plant dirigent protein family.</text>
</comment>
<evidence type="ECO:0000256" key="1">
    <source>
        <dbReference type="RuleBase" id="RU363099"/>
    </source>
</evidence>
<comment type="function">
    <text evidence="1">Dirigent proteins impart stereoselectivity on the phenoxy radical-coupling reaction, yielding optically active lignans from two molecules of coniferyl alcohol in the biosynthesis of lignans, flavonolignans, and alkaloids and thus plays a central role in plant secondary metabolism.</text>
</comment>
<name>A0A6A2ZLK4_HIBSY</name>
<reference evidence="2" key="1">
    <citation type="submission" date="2019-09" db="EMBL/GenBank/DDBJ databases">
        <title>Draft genome information of white flower Hibiscus syriacus.</title>
        <authorList>
            <person name="Kim Y.-M."/>
        </authorList>
    </citation>
    <scope>NUCLEOTIDE SEQUENCE [LARGE SCALE GENOMIC DNA]</scope>
    <source>
        <strain evidence="2">YM2019G1</strain>
    </source>
</reference>
<comment type="caution">
    <text evidence="2">The sequence shown here is derived from an EMBL/GenBank/DDBJ whole genome shotgun (WGS) entry which is preliminary data.</text>
</comment>
<dbReference type="Proteomes" id="UP000436088">
    <property type="component" value="Unassembled WGS sequence"/>
</dbReference>
<feature type="signal peptide" evidence="1">
    <location>
        <begin position="1"/>
        <end position="21"/>
    </location>
</feature>
<keyword evidence="3" id="KW-1185">Reference proteome</keyword>
<evidence type="ECO:0000313" key="2">
    <source>
        <dbReference type="EMBL" id="KAE8692633.1"/>
    </source>
</evidence>
<proteinExistence type="inferred from homology"/>
<organism evidence="2 3">
    <name type="scientific">Hibiscus syriacus</name>
    <name type="common">Rose of Sharon</name>
    <dbReference type="NCBI Taxonomy" id="106335"/>
    <lineage>
        <taxon>Eukaryota</taxon>
        <taxon>Viridiplantae</taxon>
        <taxon>Streptophyta</taxon>
        <taxon>Embryophyta</taxon>
        <taxon>Tracheophyta</taxon>
        <taxon>Spermatophyta</taxon>
        <taxon>Magnoliopsida</taxon>
        <taxon>eudicotyledons</taxon>
        <taxon>Gunneridae</taxon>
        <taxon>Pentapetalae</taxon>
        <taxon>rosids</taxon>
        <taxon>malvids</taxon>
        <taxon>Malvales</taxon>
        <taxon>Malvaceae</taxon>
        <taxon>Malvoideae</taxon>
        <taxon>Hibiscus</taxon>
    </lineage>
</organism>
<sequence length="184" mass="19714">MERTLISCWILLCIPLAPAYSQYYSTTVPSVPVSKKVTDIHFFFHGTIGGPNATAVPVARANITGNGNSSPGPSYSIVVDSAPLTVGLEPTLEIIGNAQGLEVFPGRDTTTVVVYLDFGFTTGDLNGSSIGVFSRNPATETERELAVVAGRGKFRLAKGFALLKTRLINNNSFVVEYNVTVIHY</sequence>
<dbReference type="AlphaFoldDB" id="A0A6A2ZLK4"/>
<dbReference type="Pfam" id="PF03018">
    <property type="entry name" value="Dirigent"/>
    <property type="match status" value="1"/>
</dbReference>
<feature type="chain" id="PRO_5025707988" description="Dirigent protein" evidence="1">
    <location>
        <begin position="22"/>
        <end position="184"/>
    </location>
</feature>
<gene>
    <name evidence="2" type="ORF">F3Y22_tig00110831pilonHSYRG00268</name>
</gene>
<comment type="subcellular location">
    <subcellularLocation>
        <location evidence="1">Secreted</location>
        <location evidence="1">Extracellular space</location>
        <location evidence="1">Apoplast</location>
    </subcellularLocation>
</comment>
<comment type="subunit">
    <text evidence="1">Homodimer.</text>
</comment>
<protein>
    <recommendedName>
        <fullName evidence="1">Dirigent protein</fullName>
    </recommendedName>
</protein>
<dbReference type="GO" id="GO:0048046">
    <property type="term" value="C:apoplast"/>
    <property type="evidence" value="ECO:0007669"/>
    <property type="project" value="UniProtKB-SubCell"/>
</dbReference>
<evidence type="ECO:0000313" key="3">
    <source>
        <dbReference type="Proteomes" id="UP000436088"/>
    </source>
</evidence>
<dbReference type="EMBL" id="VEPZ02001131">
    <property type="protein sequence ID" value="KAE8692633.1"/>
    <property type="molecule type" value="Genomic_DNA"/>
</dbReference>
<keyword evidence="1" id="KW-0964">Secreted</keyword>
<keyword evidence="1" id="KW-0052">Apoplast</keyword>
<dbReference type="OrthoDB" id="951154at2759"/>
<keyword evidence="1" id="KW-0732">Signal</keyword>
<dbReference type="PANTHER" id="PTHR21495">
    <property type="entry name" value="NUCLEOPORIN-RELATED"/>
    <property type="match status" value="1"/>
</dbReference>
<dbReference type="InterPro" id="IPR004265">
    <property type="entry name" value="Dirigent"/>
</dbReference>